<organism evidence="8 9">
    <name type="scientific">Castellaniella hirudinis</name>
    <dbReference type="NCBI Taxonomy" id="1144617"/>
    <lineage>
        <taxon>Bacteria</taxon>
        <taxon>Pseudomonadati</taxon>
        <taxon>Pseudomonadota</taxon>
        <taxon>Betaproteobacteria</taxon>
        <taxon>Burkholderiales</taxon>
        <taxon>Alcaligenaceae</taxon>
        <taxon>Castellaniella</taxon>
    </lineage>
</organism>
<dbReference type="InterPro" id="IPR000888">
    <property type="entry name" value="RmlC-like"/>
</dbReference>
<protein>
    <recommendedName>
        <fullName evidence="4">dTDP-4-dehydrorhamnose 3,5-epimerase</fullName>
        <ecNumber evidence="3">5.1.3.13</ecNumber>
    </recommendedName>
    <alternativeName>
        <fullName evidence="6">Thymidine diphospho-4-keto-rhamnose 3,5-epimerase</fullName>
    </alternativeName>
    <alternativeName>
        <fullName evidence="5">dTDP-4-keto-6-deoxyglucose 3,5-epimerase</fullName>
    </alternativeName>
    <alternativeName>
        <fullName evidence="7">dTDP-6-deoxy-D-xylo-4-hexulose 3,5-epimerase</fullName>
    </alternativeName>
</protein>
<dbReference type="PANTHER" id="PTHR21047">
    <property type="entry name" value="DTDP-6-DEOXY-D-GLUCOSE-3,5 EPIMERASE"/>
    <property type="match status" value="1"/>
</dbReference>
<name>A0ABV8S0M2_9BURK</name>
<dbReference type="Gene3D" id="2.60.120.10">
    <property type="entry name" value="Jelly Rolls"/>
    <property type="match status" value="1"/>
</dbReference>
<evidence type="ECO:0000256" key="1">
    <source>
        <dbReference type="ARBA" id="ARBA00001298"/>
    </source>
</evidence>
<reference evidence="9" key="1">
    <citation type="journal article" date="2019" name="Int. J. Syst. Evol. Microbiol.">
        <title>The Global Catalogue of Microorganisms (GCM) 10K type strain sequencing project: providing services to taxonomists for standard genome sequencing and annotation.</title>
        <authorList>
            <consortium name="The Broad Institute Genomics Platform"/>
            <consortium name="The Broad Institute Genome Sequencing Center for Infectious Disease"/>
            <person name="Wu L."/>
            <person name="Ma J."/>
        </authorList>
    </citation>
    <scope>NUCLEOTIDE SEQUENCE [LARGE SCALE GENOMIC DNA]</scope>
    <source>
        <strain evidence="9">CGMCC 1.19029</strain>
    </source>
</reference>
<gene>
    <name evidence="8" type="ORF">ACFO0J_11430</name>
</gene>
<evidence type="ECO:0000256" key="2">
    <source>
        <dbReference type="ARBA" id="ARBA00001997"/>
    </source>
</evidence>
<evidence type="ECO:0000256" key="7">
    <source>
        <dbReference type="ARBA" id="ARBA00033311"/>
    </source>
</evidence>
<dbReference type="RefSeq" id="WP_376813205.1">
    <property type="nucleotide sequence ID" value="NZ_JBHSDY010000006.1"/>
</dbReference>
<proteinExistence type="predicted"/>
<keyword evidence="9" id="KW-1185">Reference proteome</keyword>
<comment type="caution">
    <text evidence="8">The sequence shown here is derived from an EMBL/GenBank/DDBJ whole genome shotgun (WGS) entry which is preliminary data.</text>
</comment>
<evidence type="ECO:0000313" key="9">
    <source>
        <dbReference type="Proteomes" id="UP001595756"/>
    </source>
</evidence>
<evidence type="ECO:0000256" key="4">
    <source>
        <dbReference type="ARBA" id="ARBA00019595"/>
    </source>
</evidence>
<dbReference type="PANTHER" id="PTHR21047:SF2">
    <property type="entry name" value="THYMIDINE DIPHOSPHO-4-KETO-RHAMNOSE 3,5-EPIMERASE"/>
    <property type="match status" value="1"/>
</dbReference>
<dbReference type="EC" id="5.1.3.13" evidence="3"/>
<evidence type="ECO:0000256" key="5">
    <source>
        <dbReference type="ARBA" id="ARBA00029758"/>
    </source>
</evidence>
<dbReference type="Proteomes" id="UP001595756">
    <property type="component" value="Unassembled WGS sequence"/>
</dbReference>
<dbReference type="InterPro" id="IPR014710">
    <property type="entry name" value="RmlC-like_jellyroll"/>
</dbReference>
<dbReference type="EMBL" id="JBHSDY010000006">
    <property type="protein sequence ID" value="MFC4298654.1"/>
    <property type="molecule type" value="Genomic_DNA"/>
</dbReference>
<evidence type="ECO:0000256" key="3">
    <source>
        <dbReference type="ARBA" id="ARBA00012098"/>
    </source>
</evidence>
<sequence>MSRFTVTETGIQDLRVIERRRLGDERGFLSRLFCAEELASAGWDQPVVQINHTWTQARGTVRGMHFQHPPHAEMKLVTCLRGRVWDVGLDLRAGSPTFLHWRAVELSADNGRALLIPQGFAHGFQTLTDDCELLYLHSAPYAAQAEGGLSATDPTLGIEWPLPIALQSARDLRHPAVTEEFTGLDLHS</sequence>
<accession>A0ABV8S0M2</accession>
<evidence type="ECO:0000256" key="6">
    <source>
        <dbReference type="ARBA" id="ARBA00031424"/>
    </source>
</evidence>
<dbReference type="Pfam" id="PF00908">
    <property type="entry name" value="dTDP_sugar_isom"/>
    <property type="match status" value="1"/>
</dbReference>
<dbReference type="SUPFAM" id="SSF51182">
    <property type="entry name" value="RmlC-like cupins"/>
    <property type="match status" value="1"/>
</dbReference>
<dbReference type="InterPro" id="IPR011051">
    <property type="entry name" value="RmlC_Cupin_sf"/>
</dbReference>
<evidence type="ECO:0000313" key="8">
    <source>
        <dbReference type="EMBL" id="MFC4298654.1"/>
    </source>
</evidence>
<dbReference type="CDD" id="cd00438">
    <property type="entry name" value="cupin_RmlC"/>
    <property type="match status" value="1"/>
</dbReference>
<comment type="function">
    <text evidence="2">Catalyzes the epimerization of the C3' and C5'positions of dTDP-6-deoxy-D-xylo-4-hexulose, forming dTDP-6-deoxy-L-lyxo-4-hexulose.</text>
</comment>
<comment type="catalytic activity">
    <reaction evidence="1">
        <text>dTDP-4-dehydro-6-deoxy-alpha-D-glucose = dTDP-4-dehydro-beta-L-rhamnose</text>
        <dbReference type="Rhea" id="RHEA:16969"/>
        <dbReference type="ChEBI" id="CHEBI:57649"/>
        <dbReference type="ChEBI" id="CHEBI:62830"/>
        <dbReference type="EC" id="5.1.3.13"/>
    </reaction>
</comment>